<evidence type="ECO:0000313" key="2">
    <source>
        <dbReference type="Proteomes" id="UP000537775"/>
    </source>
</evidence>
<dbReference type="Proteomes" id="UP000537775">
    <property type="component" value="Unassembled WGS sequence"/>
</dbReference>
<keyword evidence="2" id="KW-1185">Reference proteome</keyword>
<dbReference type="AlphaFoldDB" id="A0A7X0FQ53"/>
<reference evidence="1 2" key="1">
    <citation type="submission" date="2020-08" db="EMBL/GenBank/DDBJ databases">
        <title>Sequencing the genomes of 1000 actinobacteria strains.</title>
        <authorList>
            <person name="Klenk H.-P."/>
        </authorList>
    </citation>
    <scope>NUCLEOTIDE SEQUENCE [LARGE SCALE GENOMIC DNA]</scope>
    <source>
        <strain evidence="1 2">DSM 12511</strain>
    </source>
</reference>
<comment type="caution">
    <text evidence="1">The sequence shown here is derived from an EMBL/GenBank/DDBJ whole genome shotgun (WGS) entry which is preliminary data.</text>
</comment>
<evidence type="ECO:0000313" key="1">
    <source>
        <dbReference type="EMBL" id="MBB6391165.1"/>
    </source>
</evidence>
<protein>
    <submittedName>
        <fullName evidence="1">Uncharacterized protein</fullName>
    </submittedName>
</protein>
<dbReference type="RefSeq" id="WP_184750325.1">
    <property type="nucleotide sequence ID" value="NZ_BAAAJR010000010.1"/>
</dbReference>
<proteinExistence type="predicted"/>
<gene>
    <name evidence="1" type="ORF">HD594_001478</name>
</gene>
<sequence length="295" mass="32007">MIERTQALLEEILISGDPVARNRMITLCYRDLAEGLAEIVGRRDLNWFVFGVWASGTAGAAIRGEGLPLDLGTSRNVAAGNLAIIRDVAPAFIRWLREVEHAGGPTIDARDRALEDPLFEAAPKLGAAIRCYHAAAELRAAAADDNASDKDIAELVLLGNLLLGEHEQTVVDRFIDAAMPLGCLFGLITTRFVRIDTPDGPLDVCEDVAPPAYLAGELFPAVLSDLVNPDLCAACVRFGQSTGADAAASNALKWEDYDDRMGYIMTFFRAYQRDERFYEVPAAYLPVEVEGAHGL</sequence>
<dbReference type="EMBL" id="JACHML010000001">
    <property type="protein sequence ID" value="MBB6391165.1"/>
    <property type="molecule type" value="Genomic_DNA"/>
</dbReference>
<accession>A0A7X0FQ53</accession>
<name>A0A7X0FQ53_9MICO</name>
<organism evidence="1 2">
    <name type="scientific">Microbacterium thalassium</name>
    <dbReference type="NCBI Taxonomy" id="362649"/>
    <lineage>
        <taxon>Bacteria</taxon>
        <taxon>Bacillati</taxon>
        <taxon>Actinomycetota</taxon>
        <taxon>Actinomycetes</taxon>
        <taxon>Micrococcales</taxon>
        <taxon>Microbacteriaceae</taxon>
        <taxon>Microbacterium</taxon>
    </lineage>
</organism>